<dbReference type="PROSITE" id="PS50109">
    <property type="entry name" value="HIS_KIN"/>
    <property type="match status" value="1"/>
</dbReference>
<dbReference type="InterPro" id="IPR005467">
    <property type="entry name" value="His_kinase_dom"/>
</dbReference>
<dbReference type="Gene3D" id="3.30.565.10">
    <property type="entry name" value="Histidine kinase-like ATPase, C-terminal domain"/>
    <property type="match status" value="1"/>
</dbReference>
<feature type="coiled-coil region" evidence="6">
    <location>
        <begin position="33"/>
        <end position="67"/>
    </location>
</feature>
<evidence type="ECO:0000313" key="11">
    <source>
        <dbReference type="Proteomes" id="UP000839052"/>
    </source>
</evidence>
<keyword evidence="3" id="KW-0597">Phosphoprotein</keyword>
<keyword evidence="4 10" id="KW-0808">Transferase</keyword>
<evidence type="ECO:0000256" key="3">
    <source>
        <dbReference type="ARBA" id="ARBA00022553"/>
    </source>
</evidence>
<evidence type="ECO:0000259" key="8">
    <source>
        <dbReference type="PROSITE" id="PS50112"/>
    </source>
</evidence>
<protein>
    <recommendedName>
        <fullName evidence="2">histidine kinase</fullName>
        <ecNumber evidence="2">2.7.13.3</ecNumber>
    </recommendedName>
</protein>
<dbReference type="PANTHER" id="PTHR43047:SF72">
    <property type="entry name" value="OSMOSENSING HISTIDINE PROTEIN KINASE SLN1"/>
    <property type="match status" value="1"/>
</dbReference>
<dbReference type="CDD" id="cd00082">
    <property type="entry name" value="HisKA"/>
    <property type="match status" value="1"/>
</dbReference>
<evidence type="ECO:0000256" key="2">
    <source>
        <dbReference type="ARBA" id="ARBA00012438"/>
    </source>
</evidence>
<evidence type="ECO:0000256" key="5">
    <source>
        <dbReference type="ARBA" id="ARBA00022777"/>
    </source>
</evidence>
<keyword evidence="11" id="KW-1185">Reference proteome</keyword>
<dbReference type="InterPro" id="IPR000014">
    <property type="entry name" value="PAS"/>
</dbReference>
<dbReference type="PROSITE" id="PS50112">
    <property type="entry name" value="PAS"/>
    <property type="match status" value="2"/>
</dbReference>
<dbReference type="SMART" id="SM00091">
    <property type="entry name" value="PAS"/>
    <property type="match status" value="3"/>
</dbReference>
<dbReference type="Pfam" id="PF13426">
    <property type="entry name" value="PAS_9"/>
    <property type="match status" value="2"/>
</dbReference>
<evidence type="ECO:0000313" key="10">
    <source>
        <dbReference type="EMBL" id="CAG9931694.1"/>
    </source>
</evidence>
<dbReference type="InterPro" id="IPR003661">
    <property type="entry name" value="HisK_dim/P_dom"/>
</dbReference>
<proteinExistence type="predicted"/>
<evidence type="ECO:0000259" key="9">
    <source>
        <dbReference type="PROSITE" id="PS50113"/>
    </source>
</evidence>
<evidence type="ECO:0000259" key="7">
    <source>
        <dbReference type="PROSITE" id="PS50109"/>
    </source>
</evidence>
<dbReference type="CDD" id="cd16922">
    <property type="entry name" value="HATPase_EvgS-ArcB-TorS-like"/>
    <property type="match status" value="1"/>
</dbReference>
<keyword evidence="6" id="KW-0175">Coiled coil</keyword>
<dbReference type="SMART" id="SM00388">
    <property type="entry name" value="HisKA"/>
    <property type="match status" value="1"/>
</dbReference>
<dbReference type="PANTHER" id="PTHR43047">
    <property type="entry name" value="TWO-COMPONENT HISTIDINE PROTEIN KINASE"/>
    <property type="match status" value="1"/>
</dbReference>
<dbReference type="Pfam" id="PF02518">
    <property type="entry name" value="HATPase_c"/>
    <property type="match status" value="1"/>
</dbReference>
<evidence type="ECO:0000256" key="6">
    <source>
        <dbReference type="SAM" id="Coils"/>
    </source>
</evidence>
<comment type="catalytic activity">
    <reaction evidence="1">
        <text>ATP + protein L-histidine = ADP + protein N-phospho-L-histidine.</text>
        <dbReference type="EC" id="2.7.13.3"/>
    </reaction>
</comment>
<dbReference type="InterPro" id="IPR036890">
    <property type="entry name" value="HATPase_C_sf"/>
</dbReference>
<dbReference type="PROSITE" id="PS50113">
    <property type="entry name" value="PAC"/>
    <property type="match status" value="1"/>
</dbReference>
<dbReference type="InterPro" id="IPR000700">
    <property type="entry name" value="PAS-assoc_C"/>
</dbReference>
<dbReference type="Pfam" id="PF00512">
    <property type="entry name" value="HisKA"/>
    <property type="match status" value="1"/>
</dbReference>
<feature type="domain" description="Histidine kinase" evidence="7">
    <location>
        <begin position="445"/>
        <end position="663"/>
    </location>
</feature>
<feature type="domain" description="PAC" evidence="9">
    <location>
        <begin position="137"/>
        <end position="188"/>
    </location>
</feature>
<dbReference type="InterPro" id="IPR013656">
    <property type="entry name" value="PAS_4"/>
</dbReference>
<dbReference type="Gene3D" id="1.10.287.130">
    <property type="match status" value="1"/>
</dbReference>
<dbReference type="SMART" id="SM00086">
    <property type="entry name" value="PAC"/>
    <property type="match status" value="3"/>
</dbReference>
<dbReference type="PRINTS" id="PR00344">
    <property type="entry name" value="BCTRLSENSOR"/>
</dbReference>
<dbReference type="InterPro" id="IPR035965">
    <property type="entry name" value="PAS-like_dom_sf"/>
</dbReference>
<dbReference type="SMART" id="SM00387">
    <property type="entry name" value="HATPase_c"/>
    <property type="match status" value="1"/>
</dbReference>
<organism evidence="10 11">
    <name type="scientific">Candidatus Nitrotoga arctica</name>
    <dbReference type="NCBI Taxonomy" id="453162"/>
    <lineage>
        <taxon>Bacteria</taxon>
        <taxon>Pseudomonadati</taxon>
        <taxon>Pseudomonadota</taxon>
        <taxon>Betaproteobacteria</taxon>
        <taxon>Nitrosomonadales</taxon>
        <taxon>Gallionellaceae</taxon>
        <taxon>Candidatus Nitrotoga</taxon>
    </lineage>
</organism>
<dbReference type="Pfam" id="PF08448">
    <property type="entry name" value="PAS_4"/>
    <property type="match status" value="1"/>
</dbReference>
<dbReference type="EC" id="2.7.13.3" evidence="2"/>
<gene>
    <name evidence="10" type="ORF">NTG6680_0441</name>
</gene>
<dbReference type="SUPFAM" id="SSF47384">
    <property type="entry name" value="Homodimeric domain of signal transducing histidine kinase"/>
    <property type="match status" value="1"/>
</dbReference>
<dbReference type="InterPro" id="IPR003594">
    <property type="entry name" value="HATPase_dom"/>
</dbReference>
<accession>A0ABM8YW60</accession>
<dbReference type="NCBIfam" id="TIGR00229">
    <property type="entry name" value="sensory_box"/>
    <property type="match status" value="2"/>
</dbReference>
<dbReference type="Gene3D" id="3.30.450.20">
    <property type="entry name" value="PAS domain"/>
    <property type="match status" value="3"/>
</dbReference>
<dbReference type="SUPFAM" id="SSF55874">
    <property type="entry name" value="ATPase domain of HSP90 chaperone/DNA topoisomerase II/histidine kinase"/>
    <property type="match status" value="1"/>
</dbReference>
<sequence length="666" mass="74944">MSKKNSDDPAQWRSKAEMQLISTSATEGTSRSAEELLQELQVYQIELEMQNEALRQAQVELEKSRHLYVDFYDFSPVGYITLNPDAIINEINLTGAVLFGMERGKLRHRRFAPFVAPQDRDRWHRYFLSVLKQGHTEECELQFQRNDGSSFFGLLHCLLLKNDGEESVVRAVLTDITKLKRAEAEIFATNIELQATLDAIPDLLFEIGMDGRYYNYHAYRTDLLATSPDVFLGKTLFEVLPPEAAKTCMSALQEASEQGRSTGKVICLPLKQGEHWFELSVAFKSESDSQDKRFIVLSRDITARKQAEVDLHIASVAFESQESLMITDANGVILRVNKAFIETNGYTAEEAVGQTTRLIESGLHDDDFHRAMWETVQRTGIWKGEVWGRRKNGELYPKWLTISAVKGGDCAATHYVVAYIDITELRNAKIAAEQANRAKSDFLSSMSHELRTPLNAILGFAQLLELDPPAPTPTQMIRIQEILHGGWYLLDLINGVLDLASIESGKIALSPELMSLQEILVECKTMIEPQAKQRDIKINFPQLDISFFVYVDRTRIKQVLINLLSNAIKYNREHGTVEVTCTANALKRFRISIKDTGEGLSPEKLAQLFQPFNRLGQENKAVEGTGIGLVMAKKLIEQMGGKVGVESTIGVGSEFWFELPVDGVVE</sequence>
<dbReference type="GO" id="GO:0004673">
    <property type="term" value="F:protein histidine kinase activity"/>
    <property type="evidence" value="ECO:0007669"/>
    <property type="project" value="UniProtKB-EC"/>
</dbReference>
<dbReference type="CDD" id="cd00130">
    <property type="entry name" value="PAS"/>
    <property type="match status" value="3"/>
</dbReference>
<name>A0ABM8YW60_9PROT</name>
<evidence type="ECO:0000256" key="1">
    <source>
        <dbReference type="ARBA" id="ARBA00000085"/>
    </source>
</evidence>
<dbReference type="InterPro" id="IPR001610">
    <property type="entry name" value="PAC"/>
</dbReference>
<dbReference type="Proteomes" id="UP000839052">
    <property type="component" value="Chromosome"/>
</dbReference>
<dbReference type="SUPFAM" id="SSF55785">
    <property type="entry name" value="PYP-like sensor domain (PAS domain)"/>
    <property type="match status" value="3"/>
</dbReference>
<dbReference type="InterPro" id="IPR036097">
    <property type="entry name" value="HisK_dim/P_sf"/>
</dbReference>
<reference evidence="10 11" key="1">
    <citation type="submission" date="2021-10" db="EMBL/GenBank/DDBJ databases">
        <authorList>
            <person name="Koch H."/>
        </authorList>
    </citation>
    <scope>NUCLEOTIDE SEQUENCE [LARGE SCALE GENOMIC DNA]</scope>
    <source>
        <strain evidence="10">6680</strain>
    </source>
</reference>
<dbReference type="RefSeq" id="WP_239795765.1">
    <property type="nucleotide sequence ID" value="NZ_OU912926.1"/>
</dbReference>
<dbReference type="EMBL" id="OU912926">
    <property type="protein sequence ID" value="CAG9931694.1"/>
    <property type="molecule type" value="Genomic_DNA"/>
</dbReference>
<evidence type="ECO:0000256" key="4">
    <source>
        <dbReference type="ARBA" id="ARBA00022679"/>
    </source>
</evidence>
<feature type="domain" description="PAS" evidence="8">
    <location>
        <begin position="189"/>
        <end position="259"/>
    </location>
</feature>
<feature type="domain" description="PAS" evidence="8">
    <location>
        <begin position="324"/>
        <end position="367"/>
    </location>
</feature>
<dbReference type="InterPro" id="IPR004358">
    <property type="entry name" value="Sig_transdc_His_kin-like_C"/>
</dbReference>
<keyword evidence="5 10" id="KW-0418">Kinase</keyword>